<feature type="region of interest" description="Disordered" evidence="1">
    <location>
        <begin position="59"/>
        <end position="87"/>
    </location>
</feature>
<evidence type="ECO:0000313" key="2">
    <source>
        <dbReference type="EMBL" id="KAF0734857.1"/>
    </source>
</evidence>
<name>A0A6G0X4U1_9STRA</name>
<dbReference type="Proteomes" id="UP000481153">
    <property type="component" value="Unassembled WGS sequence"/>
</dbReference>
<protein>
    <submittedName>
        <fullName evidence="2">Uncharacterized protein</fullName>
    </submittedName>
</protein>
<evidence type="ECO:0000256" key="1">
    <source>
        <dbReference type="SAM" id="MobiDB-lite"/>
    </source>
</evidence>
<gene>
    <name evidence="2" type="ORF">Ae201684_008520</name>
</gene>
<feature type="compositionally biased region" description="Basic and acidic residues" evidence="1">
    <location>
        <begin position="129"/>
        <end position="139"/>
    </location>
</feature>
<dbReference type="VEuPathDB" id="FungiDB:AeMF1_010401"/>
<evidence type="ECO:0000313" key="3">
    <source>
        <dbReference type="Proteomes" id="UP000481153"/>
    </source>
</evidence>
<feature type="compositionally biased region" description="Basic and acidic residues" evidence="1">
    <location>
        <begin position="59"/>
        <end position="68"/>
    </location>
</feature>
<dbReference type="AlphaFoldDB" id="A0A6G0X4U1"/>
<proteinExistence type="predicted"/>
<comment type="caution">
    <text evidence="2">The sequence shown here is derived from an EMBL/GenBank/DDBJ whole genome shotgun (WGS) entry which is preliminary data.</text>
</comment>
<organism evidence="2 3">
    <name type="scientific">Aphanomyces euteiches</name>
    <dbReference type="NCBI Taxonomy" id="100861"/>
    <lineage>
        <taxon>Eukaryota</taxon>
        <taxon>Sar</taxon>
        <taxon>Stramenopiles</taxon>
        <taxon>Oomycota</taxon>
        <taxon>Saprolegniomycetes</taxon>
        <taxon>Saprolegniales</taxon>
        <taxon>Verrucalvaceae</taxon>
        <taxon>Aphanomyces</taxon>
    </lineage>
</organism>
<reference evidence="2 3" key="1">
    <citation type="submission" date="2019-07" db="EMBL/GenBank/DDBJ databases">
        <title>Genomics analysis of Aphanomyces spp. identifies a new class of oomycete effector associated with host adaptation.</title>
        <authorList>
            <person name="Gaulin E."/>
        </authorList>
    </citation>
    <scope>NUCLEOTIDE SEQUENCE [LARGE SCALE GENOMIC DNA]</scope>
    <source>
        <strain evidence="2 3">ATCC 201684</strain>
    </source>
</reference>
<keyword evidence="3" id="KW-1185">Reference proteome</keyword>
<accession>A0A6G0X4U1</accession>
<feature type="compositionally biased region" description="Polar residues" evidence="1">
    <location>
        <begin position="140"/>
        <end position="152"/>
    </location>
</feature>
<sequence length="166" mass="18835">MAGLSAFLTATGALPPAGLSTSVIEERKTILSAFSTLDLQLQKGPNGDMVVKSSARDLMDQRKQEKAQEQLYDQQAEQAKQQKAKKQPVVETALTQAMASFADETDDMYLPKTPAPTKKGRNVSRRARMRYENNKEKMENYSSKVKNKSTMQSKRRERKEKYKHVY</sequence>
<feature type="region of interest" description="Disordered" evidence="1">
    <location>
        <begin position="105"/>
        <end position="166"/>
    </location>
</feature>
<feature type="compositionally biased region" description="Basic residues" evidence="1">
    <location>
        <begin position="118"/>
        <end position="128"/>
    </location>
</feature>
<dbReference type="EMBL" id="VJMJ01000103">
    <property type="protein sequence ID" value="KAF0734857.1"/>
    <property type="molecule type" value="Genomic_DNA"/>
</dbReference>
<feature type="compositionally biased region" description="Basic residues" evidence="1">
    <location>
        <begin position="153"/>
        <end position="166"/>
    </location>
</feature>